<protein>
    <recommendedName>
        <fullName evidence="3">G-patch domain-containing protein</fullName>
    </recommendedName>
</protein>
<evidence type="ECO:0000256" key="1">
    <source>
        <dbReference type="ARBA" id="ARBA00004123"/>
    </source>
</evidence>
<sequence>MAAPEAPVMYQGVSRSSAAFRLLKQMGWQEGEGLGKDKQGIKEHVRVAKKKDNSGVGVDAKQKAASNWTLNTDAFDRILKNLNVIAAGTDTTVAIDEKYKQSVVHDGDDEAASPPKKVTRPQGRYKKRELGKLLKGKSEDDINAILGFTKARVKGVSENSKSPTETSALYSSTEVRIQTLSEDGCTSTVEDIQPSEDISYMKTENDWWGARFGFVRAGALGAQACMRNSLAEVSKTRSSFCEQDQENLYKLVQDKATKGRQGLGIADRPRKIGGAHWKGQKVLLDSDDCSDVEDGSLPTGHKNATKIADLSTEVHEHEAIGDSSDYKSGRKRRREPKFKWKKLCRALLQEAPAQTMKIKHLHRYMIEVQNGSCRKECMGISFFSKEDLKEKLLKSSKFCIEGRRVSLITSS</sequence>
<comment type="caution">
    <text evidence="4">The sequence shown here is derived from an EMBL/GenBank/DDBJ whole genome shotgun (WGS) entry which is preliminary data.</text>
</comment>
<dbReference type="InterPro" id="IPR050656">
    <property type="entry name" value="PINX1"/>
</dbReference>
<evidence type="ECO:0000259" key="3">
    <source>
        <dbReference type="PROSITE" id="PS50174"/>
    </source>
</evidence>
<keyword evidence="5" id="KW-1185">Reference proteome</keyword>
<dbReference type="PANTHER" id="PTHR23149">
    <property type="entry name" value="G PATCH DOMAIN CONTAINING PROTEIN"/>
    <property type="match status" value="1"/>
</dbReference>
<evidence type="ECO:0000256" key="2">
    <source>
        <dbReference type="ARBA" id="ARBA00023242"/>
    </source>
</evidence>
<dbReference type="OrthoDB" id="29523at2759"/>
<feature type="domain" description="G-patch" evidence="3">
    <location>
        <begin position="15"/>
        <end position="61"/>
    </location>
</feature>
<evidence type="ECO:0000313" key="5">
    <source>
        <dbReference type="Proteomes" id="UP000825935"/>
    </source>
</evidence>
<dbReference type="Pfam" id="PF25879">
    <property type="entry name" value="WHD_LYAR"/>
    <property type="match status" value="1"/>
</dbReference>
<gene>
    <name evidence="4" type="ORF">KP509_12G096600</name>
</gene>
<comment type="subcellular location">
    <subcellularLocation>
        <location evidence="1">Nucleus</location>
    </subcellularLocation>
</comment>
<keyword evidence="2" id="KW-0539">Nucleus</keyword>
<proteinExistence type="predicted"/>
<dbReference type="SMART" id="SM00443">
    <property type="entry name" value="G_patch"/>
    <property type="match status" value="1"/>
</dbReference>
<dbReference type="GO" id="GO:0005730">
    <property type="term" value="C:nucleolus"/>
    <property type="evidence" value="ECO:0007669"/>
    <property type="project" value="TreeGrafter"/>
</dbReference>
<accession>A0A8T2TUQ8</accession>
<dbReference type="Proteomes" id="UP000825935">
    <property type="component" value="Chromosome 12"/>
</dbReference>
<name>A0A8T2TUQ8_CERRI</name>
<evidence type="ECO:0000313" key="4">
    <source>
        <dbReference type="EMBL" id="KAH7424239.1"/>
    </source>
</evidence>
<dbReference type="InterPro" id="IPR058719">
    <property type="entry name" value="WHD_LYAR"/>
</dbReference>
<dbReference type="Pfam" id="PF01585">
    <property type="entry name" value="G-patch"/>
    <property type="match status" value="1"/>
</dbReference>
<organism evidence="4 5">
    <name type="scientific">Ceratopteris richardii</name>
    <name type="common">Triangle waterfern</name>
    <dbReference type="NCBI Taxonomy" id="49495"/>
    <lineage>
        <taxon>Eukaryota</taxon>
        <taxon>Viridiplantae</taxon>
        <taxon>Streptophyta</taxon>
        <taxon>Embryophyta</taxon>
        <taxon>Tracheophyta</taxon>
        <taxon>Polypodiopsida</taxon>
        <taxon>Polypodiidae</taxon>
        <taxon>Polypodiales</taxon>
        <taxon>Pteridineae</taxon>
        <taxon>Pteridaceae</taxon>
        <taxon>Parkerioideae</taxon>
        <taxon>Ceratopteris</taxon>
    </lineage>
</organism>
<dbReference type="OMA" id="NERTMFY"/>
<dbReference type="PANTHER" id="PTHR23149:SF9">
    <property type="entry name" value="G PATCH DOMAIN-CONTAINING PROTEIN 4"/>
    <property type="match status" value="1"/>
</dbReference>
<dbReference type="AlphaFoldDB" id="A0A8T2TUQ8"/>
<dbReference type="GO" id="GO:0003676">
    <property type="term" value="F:nucleic acid binding"/>
    <property type="evidence" value="ECO:0007669"/>
    <property type="project" value="InterPro"/>
</dbReference>
<dbReference type="EMBL" id="CM035417">
    <property type="protein sequence ID" value="KAH7424239.1"/>
    <property type="molecule type" value="Genomic_DNA"/>
</dbReference>
<dbReference type="PROSITE" id="PS50174">
    <property type="entry name" value="G_PATCH"/>
    <property type="match status" value="1"/>
</dbReference>
<reference evidence="4" key="1">
    <citation type="submission" date="2021-08" db="EMBL/GenBank/DDBJ databases">
        <title>WGS assembly of Ceratopteris richardii.</title>
        <authorList>
            <person name="Marchant D.B."/>
            <person name="Chen G."/>
            <person name="Jenkins J."/>
            <person name="Shu S."/>
            <person name="Leebens-Mack J."/>
            <person name="Grimwood J."/>
            <person name="Schmutz J."/>
            <person name="Soltis P."/>
            <person name="Soltis D."/>
            <person name="Chen Z.-H."/>
        </authorList>
    </citation>
    <scope>NUCLEOTIDE SEQUENCE</scope>
    <source>
        <strain evidence="4">Whitten #5841</strain>
        <tissue evidence="4">Leaf</tissue>
    </source>
</reference>
<dbReference type="InterPro" id="IPR000467">
    <property type="entry name" value="G_patch_dom"/>
</dbReference>